<proteinExistence type="predicted"/>
<dbReference type="EMBL" id="CP129674">
    <property type="protein sequence ID" value="XDS43694.1"/>
    <property type="molecule type" value="Genomic_DNA"/>
</dbReference>
<feature type="domain" description="Ppx/GppA phosphatase N-terminal" evidence="1">
    <location>
        <begin position="148"/>
        <end position="336"/>
    </location>
</feature>
<evidence type="ECO:0000259" key="1">
    <source>
        <dbReference type="Pfam" id="PF02541"/>
    </source>
</evidence>
<dbReference type="InterPro" id="IPR043129">
    <property type="entry name" value="ATPase_NBD"/>
</dbReference>
<gene>
    <name evidence="2" type="ORF">QN215_05090</name>
</gene>
<feature type="domain" description="Ppx/GppA phosphatase N-terminal" evidence="1">
    <location>
        <begin position="20"/>
        <end position="131"/>
    </location>
</feature>
<reference evidence="2" key="1">
    <citation type="submission" date="2023-07" db="EMBL/GenBank/DDBJ databases">
        <title>Bifidobacterium aquikefiriaerophilum sp. nov. and Bifidobacterium eccum sp. nov., isolated from water kefir.</title>
        <authorList>
            <person name="Breselge S."/>
            <person name="Bellassi P."/>
            <person name="Barcenilla C."/>
            <person name="Alvarez-Ordonez A."/>
            <person name="Morelli L."/>
            <person name="Cotter P.D."/>
        </authorList>
    </citation>
    <scope>NUCLEOTIDE SEQUENCE</scope>
    <source>
        <strain evidence="2">WK041_4_12</strain>
    </source>
</reference>
<dbReference type="SUPFAM" id="SSF53067">
    <property type="entry name" value="Actin-like ATPase domain"/>
    <property type="match status" value="2"/>
</dbReference>
<dbReference type="PANTHER" id="PTHR30005">
    <property type="entry name" value="EXOPOLYPHOSPHATASE"/>
    <property type="match status" value="1"/>
</dbReference>
<dbReference type="KEGG" id="baqk:QN215_05090"/>
<organism evidence="2">
    <name type="scientific">Bifidobacterium aquikefiricola</name>
    <dbReference type="NCBI Taxonomy" id="3059038"/>
    <lineage>
        <taxon>Bacteria</taxon>
        <taxon>Bacillati</taxon>
        <taxon>Actinomycetota</taxon>
        <taxon>Actinomycetes</taxon>
        <taxon>Bifidobacteriales</taxon>
        <taxon>Bifidobacteriaceae</taxon>
        <taxon>Bifidobacterium</taxon>
    </lineage>
</organism>
<dbReference type="GO" id="GO:0016462">
    <property type="term" value="F:pyrophosphatase activity"/>
    <property type="evidence" value="ECO:0007669"/>
    <property type="project" value="TreeGrafter"/>
</dbReference>
<dbReference type="InterPro" id="IPR050273">
    <property type="entry name" value="GppA/Ppx_hydrolase"/>
</dbReference>
<sequence length="348" mass="37479">MDSVTIAGVDCGTNSIRLMIAEVDAHGLHVVTPRILRIIRLGEGVDKNRRFSDDALQRAYAAVREFAEVLSRQHVDSLRFVATSATRDAANRNEFEDAVESILGVRPEVIPGSEEAALSFLGATATLHSKQNQSQNQSQTPPQAHMRDHAPYLVVDLGGGSTELVVGGDGDAVPEYQVRAGFSMNVGSVRMTERHLLADPPTEAQIEEATADIDEHIDEAFTRIPAQDVSTIIGVSGTVTTMSAIAMGCQSYDRHAVDGARITFDDVLKADDRVLRMSRKERGTVGAIHPGRIDVVGGGALIWTRVLTRVASAAATQGRHIDSFLASEHGLLDGIVLDRGRKMLADNI</sequence>
<dbReference type="AlphaFoldDB" id="A0AB39U3X4"/>
<dbReference type="InterPro" id="IPR003695">
    <property type="entry name" value="Ppx_GppA_N"/>
</dbReference>
<dbReference type="PANTHER" id="PTHR30005:SF13">
    <property type="entry name" value="EXOPOLYPHOSPHATASE 2"/>
    <property type="match status" value="1"/>
</dbReference>
<dbReference type="CDD" id="cd24119">
    <property type="entry name" value="ASKHA_NBD_MtPPX2-like"/>
    <property type="match status" value="1"/>
</dbReference>
<accession>A0AB39U3X4</accession>
<dbReference type="Gene3D" id="3.30.420.150">
    <property type="entry name" value="Exopolyphosphatase. Domain 2"/>
    <property type="match status" value="1"/>
</dbReference>
<dbReference type="Gene3D" id="3.30.420.40">
    <property type="match status" value="1"/>
</dbReference>
<evidence type="ECO:0000313" key="2">
    <source>
        <dbReference type="EMBL" id="XDS43694.1"/>
    </source>
</evidence>
<name>A0AB39U3X4_9BIFI</name>
<dbReference type="Pfam" id="PF02541">
    <property type="entry name" value="Ppx-GppA"/>
    <property type="match status" value="2"/>
</dbReference>
<protein>
    <submittedName>
        <fullName evidence="2">Ppx/GppA phosphatase family protein</fullName>
    </submittedName>
</protein>
<dbReference type="RefSeq" id="WP_369343289.1">
    <property type="nucleotide sequence ID" value="NZ_CP129674.1"/>
</dbReference>